<dbReference type="PANTHER" id="PTHR46858:SF15">
    <property type="entry name" value="DEATH-ASSOCIATED INHIBITOR OF APOPTOSIS 1-LIKE"/>
    <property type="match status" value="1"/>
</dbReference>
<keyword evidence="8" id="KW-1185">Reference proteome</keyword>
<name>A0ABR0USP5_REHGL</name>
<protein>
    <recommendedName>
        <fullName evidence="6">RING-type domain-containing protein</fullName>
    </recommendedName>
</protein>
<keyword evidence="5" id="KW-1133">Transmembrane helix</keyword>
<feature type="domain" description="RING-type" evidence="6">
    <location>
        <begin position="115"/>
        <end position="155"/>
    </location>
</feature>
<accession>A0ABR0USP5</accession>
<evidence type="ECO:0000256" key="2">
    <source>
        <dbReference type="ARBA" id="ARBA00022771"/>
    </source>
</evidence>
<dbReference type="PROSITE" id="PS50089">
    <property type="entry name" value="ZF_RING_2"/>
    <property type="match status" value="1"/>
</dbReference>
<evidence type="ECO:0000256" key="3">
    <source>
        <dbReference type="ARBA" id="ARBA00022833"/>
    </source>
</evidence>
<evidence type="ECO:0000256" key="5">
    <source>
        <dbReference type="SAM" id="Phobius"/>
    </source>
</evidence>
<keyword evidence="5" id="KW-0472">Membrane</keyword>
<keyword evidence="2 4" id="KW-0863">Zinc-finger</keyword>
<dbReference type="Proteomes" id="UP001318860">
    <property type="component" value="Unassembled WGS sequence"/>
</dbReference>
<evidence type="ECO:0000256" key="4">
    <source>
        <dbReference type="PROSITE-ProRule" id="PRU00175"/>
    </source>
</evidence>
<evidence type="ECO:0000259" key="6">
    <source>
        <dbReference type="PROSITE" id="PS50089"/>
    </source>
</evidence>
<dbReference type="InterPro" id="IPR001841">
    <property type="entry name" value="Znf_RING"/>
</dbReference>
<dbReference type="EMBL" id="JABTTQ020002247">
    <property type="protein sequence ID" value="KAK6125296.1"/>
    <property type="molecule type" value="Genomic_DNA"/>
</dbReference>
<proteinExistence type="predicted"/>
<reference evidence="7 8" key="1">
    <citation type="journal article" date="2021" name="Comput. Struct. Biotechnol. J.">
        <title>De novo genome assembly of the potent medicinal plant Rehmannia glutinosa using nanopore technology.</title>
        <authorList>
            <person name="Ma L."/>
            <person name="Dong C."/>
            <person name="Song C."/>
            <person name="Wang X."/>
            <person name="Zheng X."/>
            <person name="Niu Y."/>
            <person name="Chen S."/>
            <person name="Feng W."/>
        </authorList>
    </citation>
    <scope>NUCLEOTIDE SEQUENCE [LARGE SCALE GENOMIC DNA]</scope>
    <source>
        <strain evidence="7">DH-2019</strain>
    </source>
</reference>
<sequence>MNHQYAAMVTITFKKDDDAGRLNQLSLDFPTGLVVYAIIGILLMVIALIVKLLWNIDGDEGGGENLTATENSGLLSSKEEVLFSYYGSITSEEDLESGKGSCSSSSEDLYDGEICVICYDDQRNCFFVPCGHCISCHNCADRIISEENKSCPICRTFIEKVTKLHIL</sequence>
<gene>
    <name evidence="7" type="ORF">DH2020_040958</name>
</gene>
<evidence type="ECO:0000313" key="7">
    <source>
        <dbReference type="EMBL" id="KAK6125296.1"/>
    </source>
</evidence>
<comment type="caution">
    <text evidence="7">The sequence shown here is derived from an EMBL/GenBank/DDBJ whole genome shotgun (WGS) entry which is preliminary data.</text>
</comment>
<dbReference type="Pfam" id="PF13920">
    <property type="entry name" value="zf-C3HC4_3"/>
    <property type="match status" value="1"/>
</dbReference>
<dbReference type="Gene3D" id="3.30.40.10">
    <property type="entry name" value="Zinc/RING finger domain, C3HC4 (zinc finger)"/>
    <property type="match status" value="1"/>
</dbReference>
<keyword evidence="5" id="KW-0812">Transmembrane</keyword>
<evidence type="ECO:0000313" key="8">
    <source>
        <dbReference type="Proteomes" id="UP001318860"/>
    </source>
</evidence>
<feature type="transmembrane region" description="Helical" evidence="5">
    <location>
        <begin position="33"/>
        <end position="54"/>
    </location>
</feature>
<evidence type="ECO:0000256" key="1">
    <source>
        <dbReference type="ARBA" id="ARBA00022723"/>
    </source>
</evidence>
<keyword evidence="1" id="KW-0479">Metal-binding</keyword>
<keyword evidence="3" id="KW-0862">Zinc</keyword>
<organism evidence="7 8">
    <name type="scientific">Rehmannia glutinosa</name>
    <name type="common">Chinese foxglove</name>
    <dbReference type="NCBI Taxonomy" id="99300"/>
    <lineage>
        <taxon>Eukaryota</taxon>
        <taxon>Viridiplantae</taxon>
        <taxon>Streptophyta</taxon>
        <taxon>Embryophyta</taxon>
        <taxon>Tracheophyta</taxon>
        <taxon>Spermatophyta</taxon>
        <taxon>Magnoliopsida</taxon>
        <taxon>eudicotyledons</taxon>
        <taxon>Gunneridae</taxon>
        <taxon>Pentapetalae</taxon>
        <taxon>asterids</taxon>
        <taxon>lamiids</taxon>
        <taxon>Lamiales</taxon>
        <taxon>Orobanchaceae</taxon>
        <taxon>Rehmannieae</taxon>
        <taxon>Rehmannia</taxon>
    </lineage>
</organism>
<dbReference type="PANTHER" id="PTHR46858">
    <property type="entry name" value="OS05G0521000 PROTEIN"/>
    <property type="match status" value="1"/>
</dbReference>
<dbReference type="SUPFAM" id="SSF57850">
    <property type="entry name" value="RING/U-box"/>
    <property type="match status" value="1"/>
</dbReference>
<dbReference type="InterPro" id="IPR013083">
    <property type="entry name" value="Znf_RING/FYVE/PHD"/>
</dbReference>